<sequence>MGNFKVGPNVYFGVGKLEELSKLQCKRVFIVTDPFMVTSGMVTKVTENLDAANIEYEIFSDIVPDPPLETISKGIKAMDAFKPEALVALGGGSAIDAAKAISHFRDLINKGLNNVSENKKVMLIAIPTTSGTGSEVTSFSVVTDKKYNVKYPLVEESMVPEMAILDATLVKSVPNFITADTGMDVLTHAIEAYVSTEHSDFSDALAEKAIKLVFEYLEKAYKNGNDLEAREKMHNASCIAGMAFTNASLGINHSMAHILGGRFHIPHGKANAILLPYVIEFNADLSSENRFDNKTQYSDTAIRYAQIAKFLNLTSSNNVREGVKSLVRAINSLKKTLSIPYSVKEVNISKKDFDDNLKELSEIALNDSCTITSPRKPTVEEFNTLFNAVYEGK</sequence>
<evidence type="ECO:0000259" key="3">
    <source>
        <dbReference type="Pfam" id="PF25137"/>
    </source>
</evidence>
<gene>
    <name evidence="4" type="ORF">BD821_10859</name>
</gene>
<dbReference type="InterPro" id="IPR039697">
    <property type="entry name" value="Alcohol_dehydrogenase_Fe"/>
</dbReference>
<dbReference type="FunFam" id="3.40.50.1970:FF:000003">
    <property type="entry name" value="Alcohol dehydrogenase, iron-containing"/>
    <property type="match status" value="1"/>
</dbReference>
<feature type="domain" description="Fe-containing alcohol dehydrogenase-like C-terminal" evidence="3">
    <location>
        <begin position="178"/>
        <end position="389"/>
    </location>
</feature>
<name>A0A2S6FXZ4_9CLOT</name>
<dbReference type="PANTHER" id="PTHR11496:SF83">
    <property type="entry name" value="HYDROXYACID-OXOACID TRANSHYDROGENASE, MITOCHONDRIAL"/>
    <property type="match status" value="1"/>
</dbReference>
<dbReference type="InterPro" id="IPR001670">
    <property type="entry name" value="ADH_Fe/GldA"/>
</dbReference>
<dbReference type="GO" id="GO:0004022">
    <property type="term" value="F:alcohol dehydrogenase (NAD+) activity"/>
    <property type="evidence" value="ECO:0007669"/>
    <property type="project" value="TreeGrafter"/>
</dbReference>
<dbReference type="OrthoDB" id="9804734at2"/>
<dbReference type="SUPFAM" id="SSF56796">
    <property type="entry name" value="Dehydroquinate synthase-like"/>
    <property type="match status" value="1"/>
</dbReference>
<dbReference type="InterPro" id="IPR056798">
    <property type="entry name" value="ADH_Fe_C"/>
</dbReference>
<dbReference type="Gene3D" id="3.40.50.1970">
    <property type="match status" value="1"/>
</dbReference>
<evidence type="ECO:0000313" key="5">
    <source>
        <dbReference type="Proteomes" id="UP000239863"/>
    </source>
</evidence>
<dbReference type="CDD" id="cd08180">
    <property type="entry name" value="PDD"/>
    <property type="match status" value="1"/>
</dbReference>
<dbReference type="RefSeq" id="WP_104409880.1">
    <property type="nucleotide sequence ID" value="NZ_PTIS01000008.1"/>
</dbReference>
<comment type="caution">
    <text evidence="4">The sequence shown here is derived from an EMBL/GenBank/DDBJ whole genome shotgun (WGS) entry which is preliminary data.</text>
</comment>
<dbReference type="PANTHER" id="PTHR11496">
    <property type="entry name" value="ALCOHOL DEHYDROGENASE"/>
    <property type="match status" value="1"/>
</dbReference>
<dbReference type="AlphaFoldDB" id="A0A2S6FXZ4"/>
<dbReference type="Pfam" id="PF25137">
    <property type="entry name" value="ADH_Fe_C"/>
    <property type="match status" value="1"/>
</dbReference>
<feature type="domain" description="Alcohol dehydrogenase iron-type/glycerol dehydrogenase GldA" evidence="2">
    <location>
        <begin position="9"/>
        <end position="166"/>
    </location>
</feature>
<dbReference type="Proteomes" id="UP000239863">
    <property type="component" value="Unassembled WGS sequence"/>
</dbReference>
<dbReference type="GO" id="GO:0046872">
    <property type="term" value="F:metal ion binding"/>
    <property type="evidence" value="ECO:0007669"/>
    <property type="project" value="InterPro"/>
</dbReference>
<evidence type="ECO:0000259" key="2">
    <source>
        <dbReference type="Pfam" id="PF00465"/>
    </source>
</evidence>
<protein>
    <submittedName>
        <fullName evidence="4">Alcohol dehydrogenase class IV</fullName>
    </submittedName>
</protein>
<reference evidence="4 5" key="1">
    <citation type="submission" date="2018-02" db="EMBL/GenBank/DDBJ databases">
        <title>Genomic Encyclopedia of Archaeal and Bacterial Type Strains, Phase II (KMG-II): from individual species to whole genera.</title>
        <authorList>
            <person name="Goeker M."/>
        </authorList>
    </citation>
    <scope>NUCLEOTIDE SEQUENCE [LARGE SCALE GENOMIC DNA]</scope>
    <source>
        <strain evidence="4 5">DSM 15099</strain>
    </source>
</reference>
<dbReference type="InterPro" id="IPR018211">
    <property type="entry name" value="ADH_Fe_CS"/>
</dbReference>
<dbReference type="Gene3D" id="1.20.1090.10">
    <property type="entry name" value="Dehydroquinate synthase-like - alpha domain"/>
    <property type="match status" value="1"/>
</dbReference>
<dbReference type="EMBL" id="PTIS01000008">
    <property type="protein sequence ID" value="PPK48298.1"/>
    <property type="molecule type" value="Genomic_DNA"/>
</dbReference>
<organism evidence="4 5">
    <name type="scientific">Clostridium algidicarnis DSM 15099</name>
    <dbReference type="NCBI Taxonomy" id="1121295"/>
    <lineage>
        <taxon>Bacteria</taxon>
        <taxon>Bacillati</taxon>
        <taxon>Bacillota</taxon>
        <taxon>Clostridia</taxon>
        <taxon>Eubacteriales</taxon>
        <taxon>Clostridiaceae</taxon>
        <taxon>Clostridium</taxon>
    </lineage>
</organism>
<dbReference type="PROSITE" id="PS00913">
    <property type="entry name" value="ADH_IRON_1"/>
    <property type="match status" value="1"/>
</dbReference>
<dbReference type="STRING" id="37659.GCA_000703125_00503"/>
<dbReference type="Pfam" id="PF00465">
    <property type="entry name" value="Fe-ADH"/>
    <property type="match status" value="1"/>
</dbReference>
<evidence type="ECO:0000313" key="4">
    <source>
        <dbReference type="EMBL" id="PPK48298.1"/>
    </source>
</evidence>
<proteinExistence type="predicted"/>
<keyword evidence="1" id="KW-0560">Oxidoreductase</keyword>
<evidence type="ECO:0000256" key="1">
    <source>
        <dbReference type="ARBA" id="ARBA00023002"/>
    </source>
</evidence>
<accession>A0A2S6FXZ4</accession>
<dbReference type="FunFam" id="1.20.1090.10:FF:000001">
    <property type="entry name" value="Aldehyde-alcohol dehydrogenase"/>
    <property type="match status" value="1"/>
</dbReference>